<reference evidence="1 2" key="1">
    <citation type="submission" date="2016-10" db="EMBL/GenBank/DDBJ databases">
        <authorList>
            <person name="de Groot N.N."/>
        </authorList>
    </citation>
    <scope>NUCLEOTIDE SEQUENCE [LARGE SCALE GENOMIC DNA]</scope>
    <source>
        <strain evidence="1 2">LMG 27731</strain>
    </source>
</reference>
<evidence type="ECO:0000313" key="2">
    <source>
        <dbReference type="Proteomes" id="UP000198844"/>
    </source>
</evidence>
<organism evidence="1 2">
    <name type="scientific">Paraburkholderia aspalathi</name>
    <dbReference type="NCBI Taxonomy" id="1324617"/>
    <lineage>
        <taxon>Bacteria</taxon>
        <taxon>Pseudomonadati</taxon>
        <taxon>Pseudomonadota</taxon>
        <taxon>Betaproteobacteria</taxon>
        <taxon>Burkholderiales</taxon>
        <taxon>Burkholderiaceae</taxon>
        <taxon>Paraburkholderia</taxon>
    </lineage>
</organism>
<gene>
    <name evidence="1" type="ORF">SAMN05192563_1003185</name>
</gene>
<accession>A0A1I7A909</accession>
<dbReference type="AlphaFoldDB" id="A0A1I7A909"/>
<dbReference type="EMBL" id="FPBH01000003">
    <property type="protein sequence ID" value="SFT71439.1"/>
    <property type="molecule type" value="Genomic_DNA"/>
</dbReference>
<evidence type="ECO:0008006" key="3">
    <source>
        <dbReference type="Google" id="ProtNLM"/>
    </source>
</evidence>
<dbReference type="Proteomes" id="UP000198844">
    <property type="component" value="Unassembled WGS sequence"/>
</dbReference>
<evidence type="ECO:0000313" key="1">
    <source>
        <dbReference type="EMBL" id="SFT71439.1"/>
    </source>
</evidence>
<dbReference type="OrthoDB" id="8802554at2"/>
<protein>
    <recommendedName>
        <fullName evidence="3">Histidine kinase-, DNA gyrase B-, and HSP90-like ATPase</fullName>
    </recommendedName>
</protein>
<proteinExistence type="predicted"/>
<name>A0A1I7A909_9BURK</name>
<sequence length="520" mass="57596">MSTICLKTNQHRLIANLRHAFNPQSMLGELLQNARRAGANHILVTADDSTITISDDGSGIADLQSLIFIAESGWDPSLQVREHAFGMGVLSTLYFAEHLSVHSGTQAFHASTAAIIRGDAIEVHAEGTRIGTEIRLDGVQSPDDGFSLSYWVRRKLEGLCEAFPVQVSFNGDAMARPLTDSTLPWRETPVGRILIDLDGSSRQWRCFLQGLPIGNQPAERRHHVVLLHDDMIARLPDRQHLLNEEDDHRRIQTSIDHAFRQALIDAKMGLAASEFALRYAETCLSSSNVDLLNDIGFVPRAWFRAWSIEPPGFRPYWRHYVEDGVVADEALAAGGVWCIEGSDGDELAAEVYVCARDGFLLEEHRLAQGHWLYGLLRSISPEQVVVQHGAVLHEDDRINLTDSVTAVLVESLSVGLAGESDNFPVTAVRKEDRLYLTDQANSVTRFVSDYVFDDRYSEESEDADARTLRTFIAIGCSQDPARVVSALLPPSLSYTPQAKLAGITVRLIFDNEGKLQTVTT</sequence>
<dbReference type="SUPFAM" id="SSF55874">
    <property type="entry name" value="ATPase domain of HSP90 chaperone/DNA topoisomerase II/histidine kinase"/>
    <property type="match status" value="1"/>
</dbReference>
<dbReference type="InterPro" id="IPR036890">
    <property type="entry name" value="HATPase_C_sf"/>
</dbReference>
<dbReference type="RefSeq" id="WP_093633415.1">
    <property type="nucleotide sequence ID" value="NZ_FPBH01000003.1"/>
</dbReference>
<dbReference type="Gene3D" id="3.30.565.10">
    <property type="entry name" value="Histidine kinase-like ATPase, C-terminal domain"/>
    <property type="match status" value="1"/>
</dbReference>